<proteinExistence type="predicted"/>
<sequence length="87" mass="9515">MRKQPGHTPTLSCHYARGVSCRSIITTHSRLRPEPPSRSDINRSASGRAATVARHDVFVLPGVAAPSTLLRALPHILFPPKAPRHHV</sequence>
<evidence type="ECO:0000313" key="3">
    <source>
        <dbReference type="Proteomes" id="UP000324222"/>
    </source>
</evidence>
<name>A0A5B7JDG3_PORTR</name>
<keyword evidence="3" id="KW-1185">Reference proteome</keyword>
<feature type="compositionally biased region" description="Basic and acidic residues" evidence="1">
    <location>
        <begin position="31"/>
        <end position="41"/>
    </location>
</feature>
<feature type="region of interest" description="Disordered" evidence="1">
    <location>
        <begin position="26"/>
        <end position="48"/>
    </location>
</feature>
<organism evidence="2 3">
    <name type="scientific">Portunus trituberculatus</name>
    <name type="common">Swimming crab</name>
    <name type="synonym">Neptunus trituberculatus</name>
    <dbReference type="NCBI Taxonomy" id="210409"/>
    <lineage>
        <taxon>Eukaryota</taxon>
        <taxon>Metazoa</taxon>
        <taxon>Ecdysozoa</taxon>
        <taxon>Arthropoda</taxon>
        <taxon>Crustacea</taxon>
        <taxon>Multicrustacea</taxon>
        <taxon>Malacostraca</taxon>
        <taxon>Eumalacostraca</taxon>
        <taxon>Eucarida</taxon>
        <taxon>Decapoda</taxon>
        <taxon>Pleocyemata</taxon>
        <taxon>Brachyura</taxon>
        <taxon>Eubrachyura</taxon>
        <taxon>Portunoidea</taxon>
        <taxon>Portunidae</taxon>
        <taxon>Portuninae</taxon>
        <taxon>Portunus</taxon>
    </lineage>
</organism>
<protein>
    <submittedName>
        <fullName evidence="2">Uncharacterized protein</fullName>
    </submittedName>
</protein>
<dbReference type="EMBL" id="VSRR010090214">
    <property type="protein sequence ID" value="MPC92136.1"/>
    <property type="molecule type" value="Genomic_DNA"/>
</dbReference>
<dbReference type="AlphaFoldDB" id="A0A5B7JDG3"/>
<gene>
    <name evidence="2" type="ORF">E2C01_087208</name>
</gene>
<dbReference type="Proteomes" id="UP000324222">
    <property type="component" value="Unassembled WGS sequence"/>
</dbReference>
<evidence type="ECO:0000313" key="2">
    <source>
        <dbReference type="EMBL" id="MPC92136.1"/>
    </source>
</evidence>
<evidence type="ECO:0000256" key="1">
    <source>
        <dbReference type="SAM" id="MobiDB-lite"/>
    </source>
</evidence>
<reference evidence="2 3" key="1">
    <citation type="submission" date="2019-05" db="EMBL/GenBank/DDBJ databases">
        <title>Another draft genome of Portunus trituberculatus and its Hox gene families provides insights of decapod evolution.</title>
        <authorList>
            <person name="Jeong J.-H."/>
            <person name="Song I."/>
            <person name="Kim S."/>
            <person name="Choi T."/>
            <person name="Kim D."/>
            <person name="Ryu S."/>
            <person name="Kim W."/>
        </authorList>
    </citation>
    <scope>NUCLEOTIDE SEQUENCE [LARGE SCALE GENOMIC DNA]</scope>
    <source>
        <tissue evidence="2">Muscle</tissue>
    </source>
</reference>
<accession>A0A5B7JDG3</accession>
<comment type="caution">
    <text evidence="2">The sequence shown here is derived from an EMBL/GenBank/DDBJ whole genome shotgun (WGS) entry which is preliminary data.</text>
</comment>